<evidence type="ECO:0000313" key="4">
    <source>
        <dbReference type="Proteomes" id="UP000650511"/>
    </source>
</evidence>
<feature type="transmembrane region" description="Helical" evidence="1">
    <location>
        <begin position="69"/>
        <end position="88"/>
    </location>
</feature>
<organism evidence="3 4">
    <name type="scientific">Egicoccus halophilus</name>
    <dbReference type="NCBI Taxonomy" id="1670830"/>
    <lineage>
        <taxon>Bacteria</taxon>
        <taxon>Bacillati</taxon>
        <taxon>Actinomycetota</taxon>
        <taxon>Nitriliruptoria</taxon>
        <taxon>Egicoccales</taxon>
        <taxon>Egicoccaceae</taxon>
        <taxon>Egicoccus</taxon>
    </lineage>
</organism>
<feature type="signal peptide" evidence="2">
    <location>
        <begin position="1"/>
        <end position="22"/>
    </location>
</feature>
<evidence type="ECO:0000256" key="1">
    <source>
        <dbReference type="SAM" id="Phobius"/>
    </source>
</evidence>
<comment type="caution">
    <text evidence="3">The sequence shown here is derived from an EMBL/GenBank/DDBJ whole genome shotgun (WGS) entry which is preliminary data.</text>
</comment>
<dbReference type="RefSeq" id="WP_130649341.1">
    <property type="nucleotide sequence ID" value="NZ_BMHA01000004.1"/>
</dbReference>
<accession>A0A8J3A9J2</accession>
<sequence length="98" mass="9875">MRGTVIGVVAAGLLTVGSAAGAQEAGDDNICHYDPTAEVCVDEPDEVLDRDVERAEPLQPKLADTGGDLGLAVFGGSALLLGAGIVAATRRRGDALSD</sequence>
<keyword evidence="1" id="KW-0812">Transmembrane</keyword>
<feature type="chain" id="PRO_5035166688" description="LPXTG-motif cell wall anchor domain-containing protein" evidence="2">
    <location>
        <begin position="23"/>
        <end position="98"/>
    </location>
</feature>
<keyword evidence="1" id="KW-0472">Membrane</keyword>
<evidence type="ECO:0000256" key="2">
    <source>
        <dbReference type="SAM" id="SignalP"/>
    </source>
</evidence>
<gene>
    <name evidence="3" type="ORF">GCM10011354_14210</name>
</gene>
<dbReference type="EMBL" id="BMHA01000004">
    <property type="protein sequence ID" value="GGI05460.1"/>
    <property type="molecule type" value="Genomic_DNA"/>
</dbReference>
<keyword evidence="2" id="KW-0732">Signal</keyword>
<name>A0A8J3A9J2_9ACTN</name>
<proteinExistence type="predicted"/>
<evidence type="ECO:0000313" key="3">
    <source>
        <dbReference type="EMBL" id="GGI05460.1"/>
    </source>
</evidence>
<dbReference type="Proteomes" id="UP000650511">
    <property type="component" value="Unassembled WGS sequence"/>
</dbReference>
<evidence type="ECO:0008006" key="5">
    <source>
        <dbReference type="Google" id="ProtNLM"/>
    </source>
</evidence>
<dbReference type="AlphaFoldDB" id="A0A8J3A9J2"/>
<reference evidence="3" key="2">
    <citation type="submission" date="2020-09" db="EMBL/GenBank/DDBJ databases">
        <authorList>
            <person name="Sun Q."/>
            <person name="Zhou Y."/>
        </authorList>
    </citation>
    <scope>NUCLEOTIDE SEQUENCE</scope>
    <source>
        <strain evidence="3">CGMCC 1.14988</strain>
    </source>
</reference>
<reference evidence="3" key="1">
    <citation type="journal article" date="2014" name="Int. J. Syst. Evol. Microbiol.">
        <title>Complete genome sequence of Corynebacterium casei LMG S-19264T (=DSM 44701T), isolated from a smear-ripened cheese.</title>
        <authorList>
            <consortium name="US DOE Joint Genome Institute (JGI-PGF)"/>
            <person name="Walter F."/>
            <person name="Albersmeier A."/>
            <person name="Kalinowski J."/>
            <person name="Ruckert C."/>
        </authorList>
    </citation>
    <scope>NUCLEOTIDE SEQUENCE</scope>
    <source>
        <strain evidence="3">CGMCC 1.14988</strain>
    </source>
</reference>
<keyword evidence="4" id="KW-1185">Reference proteome</keyword>
<keyword evidence="1" id="KW-1133">Transmembrane helix</keyword>
<protein>
    <recommendedName>
        <fullName evidence="5">LPXTG-motif cell wall anchor domain-containing protein</fullName>
    </recommendedName>
</protein>